<name>F8B3P3_9ACTN</name>
<dbReference type="HOGENOM" id="CLU_129084_1_1_11"/>
<dbReference type="NCBIfam" id="TIGR01031">
    <property type="entry name" value="rpmF_bact"/>
    <property type="match status" value="1"/>
</dbReference>
<evidence type="ECO:0000256" key="4">
    <source>
        <dbReference type="ARBA" id="ARBA00035178"/>
    </source>
</evidence>
<dbReference type="eggNOG" id="COG0333">
    <property type="taxonomic scope" value="Bacteria"/>
</dbReference>
<dbReference type="GO" id="GO:0015934">
    <property type="term" value="C:large ribosomal subunit"/>
    <property type="evidence" value="ECO:0007669"/>
    <property type="project" value="InterPro"/>
</dbReference>
<dbReference type="EMBL" id="CP002801">
    <property type="protein sequence ID" value="AEH07884.1"/>
    <property type="molecule type" value="Genomic_DNA"/>
</dbReference>
<accession>F8B3P3</accession>
<keyword evidence="3 5" id="KW-0687">Ribonucleoprotein</keyword>
<feature type="region of interest" description="Disordered" evidence="6">
    <location>
        <begin position="1"/>
        <end position="24"/>
    </location>
</feature>
<evidence type="ECO:0000256" key="2">
    <source>
        <dbReference type="ARBA" id="ARBA00022980"/>
    </source>
</evidence>
<feature type="compositionally biased region" description="Basic residues" evidence="6">
    <location>
        <begin position="1"/>
        <end position="20"/>
    </location>
</feature>
<comment type="similarity">
    <text evidence="1 5">Belongs to the bacterial ribosomal protein bL32 family.</text>
</comment>
<evidence type="ECO:0000256" key="5">
    <source>
        <dbReference type="HAMAP-Rule" id="MF_00340"/>
    </source>
</evidence>
<evidence type="ECO:0000256" key="1">
    <source>
        <dbReference type="ARBA" id="ARBA00008560"/>
    </source>
</evidence>
<dbReference type="InterPro" id="IPR002677">
    <property type="entry name" value="Ribosomal_bL32"/>
</dbReference>
<dbReference type="InterPro" id="IPR044957">
    <property type="entry name" value="Ribosomal_bL32_bact"/>
</dbReference>
<organism evidence="7 8">
    <name type="scientific">Candidatus Protofrankia datiscae</name>
    <dbReference type="NCBI Taxonomy" id="2716812"/>
    <lineage>
        <taxon>Bacteria</taxon>
        <taxon>Bacillati</taxon>
        <taxon>Actinomycetota</taxon>
        <taxon>Actinomycetes</taxon>
        <taxon>Frankiales</taxon>
        <taxon>Frankiaceae</taxon>
        <taxon>Protofrankia</taxon>
    </lineage>
</organism>
<dbReference type="GO" id="GO:0003735">
    <property type="term" value="F:structural constituent of ribosome"/>
    <property type="evidence" value="ECO:0007669"/>
    <property type="project" value="InterPro"/>
</dbReference>
<dbReference type="InterPro" id="IPR011332">
    <property type="entry name" value="Ribosomal_zn-bd"/>
</dbReference>
<dbReference type="KEGG" id="fsy:FsymDg_0312"/>
<dbReference type="AlphaFoldDB" id="F8B3P3"/>
<proteinExistence type="inferred from homology"/>
<dbReference type="PANTHER" id="PTHR35534">
    <property type="entry name" value="50S RIBOSOMAL PROTEIN L32"/>
    <property type="match status" value="1"/>
</dbReference>
<evidence type="ECO:0000256" key="6">
    <source>
        <dbReference type="SAM" id="MobiDB-lite"/>
    </source>
</evidence>
<dbReference type="RefSeq" id="WP_013871879.1">
    <property type="nucleotide sequence ID" value="NC_015656.1"/>
</dbReference>
<sequence>MAVPKRRTSRSNTRTRRARWKAQPPTLVPCGCPRKLRTLPHRACAHCGLYAGRPTRPE</sequence>
<evidence type="ECO:0000313" key="8">
    <source>
        <dbReference type="Proteomes" id="UP000001549"/>
    </source>
</evidence>
<dbReference type="GO" id="GO:0006412">
    <property type="term" value="P:translation"/>
    <property type="evidence" value="ECO:0007669"/>
    <property type="project" value="UniProtKB-UniRule"/>
</dbReference>
<evidence type="ECO:0000313" key="7">
    <source>
        <dbReference type="EMBL" id="AEH07884.1"/>
    </source>
</evidence>
<keyword evidence="8" id="KW-1185">Reference proteome</keyword>
<dbReference type="SUPFAM" id="SSF57829">
    <property type="entry name" value="Zn-binding ribosomal proteins"/>
    <property type="match status" value="1"/>
</dbReference>
<dbReference type="HAMAP" id="MF_00340">
    <property type="entry name" value="Ribosomal_bL32"/>
    <property type="match status" value="1"/>
</dbReference>
<reference evidence="7 8" key="1">
    <citation type="submission" date="2011-05" db="EMBL/GenBank/DDBJ databases">
        <title>Complete sequence of chromosome of Frankia symbiont of Datisca glomerata.</title>
        <authorList>
            <consortium name="US DOE Joint Genome Institute"/>
            <person name="Lucas S."/>
            <person name="Han J."/>
            <person name="Lapidus A."/>
            <person name="Cheng J.-F."/>
            <person name="Goodwin L."/>
            <person name="Pitluck S."/>
            <person name="Peters L."/>
            <person name="Mikhailova N."/>
            <person name="Chertkov O."/>
            <person name="Teshima H."/>
            <person name="Han C."/>
            <person name="Tapia R."/>
            <person name="Land M."/>
            <person name="Hauser L."/>
            <person name="Kyrpides N."/>
            <person name="Ivanova N."/>
            <person name="Pagani I."/>
            <person name="Berry A."/>
            <person name="Pawlowski K."/>
            <person name="Persson T."/>
            <person name="Vanden Heuvel B."/>
            <person name="Benson D."/>
            <person name="Woyke T."/>
        </authorList>
    </citation>
    <scope>NUCLEOTIDE SEQUENCE [LARGE SCALE GENOMIC DNA]</scope>
    <source>
        <strain evidence="8">4085684</strain>
    </source>
</reference>
<protein>
    <recommendedName>
        <fullName evidence="4 5">Large ribosomal subunit protein bL32</fullName>
    </recommendedName>
</protein>
<dbReference type="Pfam" id="PF01783">
    <property type="entry name" value="Ribosomal_L32p"/>
    <property type="match status" value="1"/>
</dbReference>
<evidence type="ECO:0000256" key="3">
    <source>
        <dbReference type="ARBA" id="ARBA00023274"/>
    </source>
</evidence>
<dbReference type="STRING" id="656024.FsymDg_0312"/>
<dbReference type="Proteomes" id="UP000001549">
    <property type="component" value="Chromosome"/>
</dbReference>
<dbReference type="PANTHER" id="PTHR35534:SF1">
    <property type="entry name" value="LARGE RIBOSOMAL SUBUNIT PROTEIN BL32"/>
    <property type="match status" value="1"/>
</dbReference>
<keyword evidence="2 5" id="KW-0689">Ribosomal protein</keyword>
<gene>
    <name evidence="5" type="primary">rpmF</name>
    <name evidence="7" type="ordered locus">FsymDg_0312</name>
</gene>